<dbReference type="RefSeq" id="WP_041975893.1">
    <property type="nucleotide sequence ID" value="NZ_CBXV010000005.1"/>
</dbReference>
<dbReference type="GO" id="GO:0016853">
    <property type="term" value="F:isomerase activity"/>
    <property type="evidence" value="ECO:0007669"/>
    <property type="project" value="UniProtKB-KW"/>
</dbReference>
<evidence type="ECO:0000259" key="1">
    <source>
        <dbReference type="Pfam" id="PF00534"/>
    </source>
</evidence>
<dbReference type="SUPFAM" id="SSF51182">
    <property type="entry name" value="RmlC-like cupins"/>
    <property type="match status" value="1"/>
</dbReference>
<evidence type="ECO:0000259" key="2">
    <source>
        <dbReference type="Pfam" id="PF01050"/>
    </source>
</evidence>
<dbReference type="GO" id="GO:0005976">
    <property type="term" value="P:polysaccharide metabolic process"/>
    <property type="evidence" value="ECO:0007669"/>
    <property type="project" value="InterPro"/>
</dbReference>
<dbReference type="PANTHER" id="PTHR12526:SF595">
    <property type="entry name" value="BLL5217 PROTEIN"/>
    <property type="match status" value="1"/>
</dbReference>
<dbReference type="CDD" id="cd03802">
    <property type="entry name" value="GT4_AviGT4-like"/>
    <property type="match status" value="1"/>
</dbReference>
<dbReference type="STRING" id="454194.PYK22_01549"/>
<name>A0A0B6WWU0_9BACT</name>
<reference evidence="4 5" key="2">
    <citation type="submission" date="2015-01" db="EMBL/GenBank/DDBJ databases">
        <title>Complete genome sequence of Pyrinomonas methylaliphatogenes type strain K22T.</title>
        <authorList>
            <person name="Lee K.C.Y."/>
            <person name="Power J.F."/>
            <person name="Dunfield P.F."/>
            <person name="Morgan X.C."/>
            <person name="Huttenhower C."/>
            <person name="Stott M.B."/>
        </authorList>
    </citation>
    <scope>NUCLEOTIDE SEQUENCE [LARGE SCALE GENOMIC DNA]</scope>
    <source>
        <strain evidence="4 5">K22</strain>
    </source>
</reference>
<sequence>MRIAMLAPISWRVPPRHYGPWERVVSLITEGLVARGVDVTLFATADSITRARLVGVCPRPYSEDPSIDPKVWECLHISAVFERADEFDLIHNHFDFLPLSYSGLVKTPVLTTIHGFSSERIVPVYEKYDGRAYYVSISNADRHPRLHYVATVYHGIPLEEFTLRREPGDYLLFFGRIHHDKGAREAIEVARRTGERLIIAGIIQDQEYFAREVEPYLNERIRYIGSVGPDRRDEILGGAKALLHLINFNEPFGLSMVEAMACGTPVIATPRGSVPEIVVDGETGFLVRSIDEAVSAIARIKELDRARARLHVERNFSQDRMVEEYLRVYKEVLRMEETKREGSARSSTAATSPLYDERPWGSFTVLDEGRGYKVKRIEVLPHKRLSYQRHAHRSEHWMMVQGTGKVTLDGREIIVPTGETIDIPQGAAHRIENPGDEKLIFIEIQRGDYLGEDDIVRLEDDFGRVS</sequence>
<keyword evidence="4" id="KW-0413">Isomerase</keyword>
<dbReference type="AlphaFoldDB" id="A0A0B6WWU0"/>
<dbReference type="GO" id="GO:0016779">
    <property type="term" value="F:nucleotidyltransferase activity"/>
    <property type="evidence" value="ECO:0007669"/>
    <property type="project" value="InterPro"/>
</dbReference>
<evidence type="ECO:0000313" key="4">
    <source>
        <dbReference type="EMBL" id="CDM65546.1"/>
    </source>
</evidence>
<dbReference type="Pfam" id="PF00534">
    <property type="entry name" value="Glycos_transf_1"/>
    <property type="match status" value="1"/>
</dbReference>
<dbReference type="Gene3D" id="2.60.120.10">
    <property type="entry name" value="Jelly Rolls"/>
    <property type="match status" value="1"/>
</dbReference>
<dbReference type="Pfam" id="PF13439">
    <property type="entry name" value="Glyco_transf_4"/>
    <property type="match status" value="1"/>
</dbReference>
<dbReference type="InterPro" id="IPR011051">
    <property type="entry name" value="RmlC_Cupin_sf"/>
</dbReference>
<dbReference type="GO" id="GO:0016757">
    <property type="term" value="F:glycosyltransferase activity"/>
    <property type="evidence" value="ECO:0007669"/>
    <property type="project" value="InterPro"/>
</dbReference>
<dbReference type="Gene3D" id="3.40.50.2000">
    <property type="entry name" value="Glycogen Phosphorylase B"/>
    <property type="match status" value="2"/>
</dbReference>
<organism evidence="4 5">
    <name type="scientific">Pyrinomonas methylaliphatogenes</name>
    <dbReference type="NCBI Taxonomy" id="454194"/>
    <lineage>
        <taxon>Bacteria</taxon>
        <taxon>Pseudomonadati</taxon>
        <taxon>Acidobacteriota</taxon>
        <taxon>Blastocatellia</taxon>
        <taxon>Blastocatellales</taxon>
        <taxon>Pyrinomonadaceae</taxon>
        <taxon>Pyrinomonas</taxon>
    </lineage>
</organism>
<dbReference type="SUPFAM" id="SSF53756">
    <property type="entry name" value="UDP-Glycosyltransferase/glycogen phosphorylase"/>
    <property type="match status" value="1"/>
</dbReference>
<dbReference type="InterPro" id="IPR028098">
    <property type="entry name" value="Glyco_trans_4-like_N"/>
</dbReference>
<dbReference type="OrthoDB" id="9811239at2"/>
<dbReference type="InterPro" id="IPR014710">
    <property type="entry name" value="RmlC-like_jellyroll"/>
</dbReference>
<evidence type="ECO:0000313" key="5">
    <source>
        <dbReference type="Proteomes" id="UP000031518"/>
    </source>
</evidence>
<accession>A0A0B6WWU0</accession>
<feature type="domain" description="Mannose-6-phosphate isomerase type II C-terminal" evidence="2">
    <location>
        <begin position="358"/>
        <end position="460"/>
    </location>
</feature>
<evidence type="ECO:0000259" key="3">
    <source>
        <dbReference type="Pfam" id="PF13439"/>
    </source>
</evidence>
<dbReference type="Proteomes" id="UP000031518">
    <property type="component" value="Unassembled WGS sequence"/>
</dbReference>
<dbReference type="InterPro" id="IPR001538">
    <property type="entry name" value="Man6P_isomerase-2_C"/>
</dbReference>
<feature type="domain" description="Glycosyl transferase family 1" evidence="1">
    <location>
        <begin position="164"/>
        <end position="310"/>
    </location>
</feature>
<reference evidence="4 5" key="1">
    <citation type="submission" date="2013-12" db="EMBL/GenBank/DDBJ databases">
        <authorList>
            <person name="Stott M."/>
        </authorList>
    </citation>
    <scope>NUCLEOTIDE SEQUENCE [LARGE SCALE GENOMIC DNA]</scope>
    <source>
        <strain evidence="4 5">K22</strain>
    </source>
</reference>
<dbReference type="PANTHER" id="PTHR12526">
    <property type="entry name" value="GLYCOSYLTRANSFERASE"/>
    <property type="match status" value="1"/>
</dbReference>
<gene>
    <name evidence="4" type="ORF">PYK22_01549</name>
</gene>
<dbReference type="CDD" id="cd02213">
    <property type="entry name" value="cupin_PMI_typeII_C"/>
    <property type="match status" value="1"/>
</dbReference>
<dbReference type="InterPro" id="IPR001296">
    <property type="entry name" value="Glyco_trans_1"/>
</dbReference>
<dbReference type="EMBL" id="CBXV010000005">
    <property type="protein sequence ID" value="CDM65546.1"/>
    <property type="molecule type" value="Genomic_DNA"/>
</dbReference>
<feature type="domain" description="Glycosyltransferase subfamily 4-like N-terminal" evidence="3">
    <location>
        <begin position="22"/>
        <end position="125"/>
    </location>
</feature>
<proteinExistence type="predicted"/>
<dbReference type="Pfam" id="PF01050">
    <property type="entry name" value="MannoseP_isomer"/>
    <property type="match status" value="1"/>
</dbReference>
<keyword evidence="5" id="KW-1185">Reference proteome</keyword>
<protein>
    <submittedName>
        <fullName evidence="4">Mannose-6-phosphate isomerase, type 2</fullName>
    </submittedName>
</protein>